<feature type="domain" description="UPF0029" evidence="3">
    <location>
        <begin position="136"/>
        <end position="191"/>
    </location>
</feature>
<dbReference type="SUPFAM" id="SSF54211">
    <property type="entry name" value="Ribosomal protein S5 domain 2-like"/>
    <property type="match status" value="1"/>
</dbReference>
<organism evidence="4 5">
    <name type="scientific">Candidatus Thalassospirochaeta sargassi</name>
    <dbReference type="NCBI Taxonomy" id="3119039"/>
    <lineage>
        <taxon>Bacteria</taxon>
        <taxon>Pseudomonadati</taxon>
        <taxon>Spirochaetota</taxon>
        <taxon>Spirochaetia</taxon>
        <taxon>Spirochaetales</taxon>
        <taxon>Spirochaetaceae</taxon>
        <taxon>Candidatus Thalassospirochaeta</taxon>
    </lineage>
</organism>
<dbReference type="InterPro" id="IPR023582">
    <property type="entry name" value="Impact"/>
</dbReference>
<dbReference type="GO" id="GO:0006446">
    <property type="term" value="P:regulation of translational initiation"/>
    <property type="evidence" value="ECO:0007669"/>
    <property type="project" value="TreeGrafter"/>
</dbReference>
<dbReference type="InterPro" id="IPR035647">
    <property type="entry name" value="EFG_III/V"/>
</dbReference>
<dbReference type="Pfam" id="PF09186">
    <property type="entry name" value="DUF1949"/>
    <property type="match status" value="1"/>
</dbReference>
<dbReference type="GO" id="GO:0005737">
    <property type="term" value="C:cytoplasm"/>
    <property type="evidence" value="ECO:0007669"/>
    <property type="project" value="TreeGrafter"/>
</dbReference>
<dbReference type="Proteomes" id="UP001221217">
    <property type="component" value="Unassembled WGS sequence"/>
</dbReference>
<dbReference type="Gene3D" id="3.30.70.240">
    <property type="match status" value="1"/>
</dbReference>
<dbReference type="InterPro" id="IPR001498">
    <property type="entry name" value="Impact_N"/>
</dbReference>
<proteinExistence type="inferred from homology"/>
<sequence length="203" mass="21957">MLIPDGCSAFELLIKRSRFISETAPVSSPEAARELLKNKKLEHPDAAHVVHAFIAGDDRQYMGMSDDGEPSGTSGKPTLEVLKGRGITNILLTTVRYFGGTKLGTGGLVKAYSEAAAGALDKLSTRELIKYREFQITADYHFYQPLKTIILEHECRIEDENFGIGVDLGGFVPVDKADALEAAVIDASSGRAEIIISSDISQV</sequence>
<dbReference type="Pfam" id="PF01205">
    <property type="entry name" value="Impact_N"/>
    <property type="match status" value="1"/>
</dbReference>
<dbReference type="SUPFAM" id="SSF54980">
    <property type="entry name" value="EF-G C-terminal domain-like"/>
    <property type="match status" value="1"/>
</dbReference>
<evidence type="ECO:0000313" key="4">
    <source>
        <dbReference type="EMBL" id="MDC7226225.1"/>
    </source>
</evidence>
<evidence type="ECO:0000313" key="5">
    <source>
        <dbReference type="Proteomes" id="UP001221217"/>
    </source>
</evidence>
<protein>
    <submittedName>
        <fullName evidence="4">YigZ family protein</fullName>
    </submittedName>
</protein>
<feature type="domain" description="Impact N-terminal" evidence="2">
    <location>
        <begin position="15"/>
        <end position="120"/>
    </location>
</feature>
<comment type="caution">
    <text evidence="4">The sequence shown here is derived from an EMBL/GenBank/DDBJ whole genome shotgun (WGS) entry which is preliminary data.</text>
</comment>
<dbReference type="InterPro" id="IPR015269">
    <property type="entry name" value="UPF0029_Impact_C"/>
</dbReference>
<dbReference type="EMBL" id="JAQQAL010000011">
    <property type="protein sequence ID" value="MDC7226225.1"/>
    <property type="molecule type" value="Genomic_DNA"/>
</dbReference>
<comment type="similarity">
    <text evidence="1">Belongs to the IMPACT family.</text>
</comment>
<evidence type="ECO:0000256" key="1">
    <source>
        <dbReference type="ARBA" id="ARBA00007665"/>
    </source>
</evidence>
<evidence type="ECO:0000259" key="2">
    <source>
        <dbReference type="Pfam" id="PF01205"/>
    </source>
</evidence>
<dbReference type="Gene3D" id="3.30.230.30">
    <property type="entry name" value="Impact, N-terminal domain"/>
    <property type="match status" value="1"/>
</dbReference>
<dbReference type="InterPro" id="IPR036956">
    <property type="entry name" value="Impact_N_sf"/>
</dbReference>
<dbReference type="AlphaFoldDB" id="A0AAJ1IBH6"/>
<dbReference type="PANTHER" id="PTHR16301">
    <property type="entry name" value="IMPACT-RELATED"/>
    <property type="match status" value="1"/>
</dbReference>
<accession>A0AAJ1IBH6</accession>
<name>A0AAJ1IBH6_9SPIO</name>
<dbReference type="InterPro" id="IPR015796">
    <property type="entry name" value="Impact_YigZ-like"/>
</dbReference>
<gene>
    <name evidence="4" type="ORF">PQJ61_05630</name>
</gene>
<evidence type="ECO:0000259" key="3">
    <source>
        <dbReference type="Pfam" id="PF09186"/>
    </source>
</evidence>
<dbReference type="PANTHER" id="PTHR16301:SF20">
    <property type="entry name" value="IMPACT FAMILY MEMBER YIGZ"/>
    <property type="match status" value="1"/>
</dbReference>
<dbReference type="NCBIfam" id="TIGR00257">
    <property type="entry name" value="IMPACT_YIGZ"/>
    <property type="match status" value="1"/>
</dbReference>
<reference evidence="4 5" key="1">
    <citation type="submission" date="2022-12" db="EMBL/GenBank/DDBJ databases">
        <title>Metagenome assembled genome from gulf of manar.</title>
        <authorList>
            <person name="Kohli P."/>
            <person name="Pk S."/>
            <person name="Venkata Ramana C."/>
            <person name="Sasikala C."/>
        </authorList>
    </citation>
    <scope>NUCLEOTIDE SEQUENCE [LARGE SCALE GENOMIC DNA]</scope>
    <source>
        <strain evidence="4">JB008</strain>
    </source>
</reference>
<dbReference type="InterPro" id="IPR020568">
    <property type="entry name" value="Ribosomal_Su5_D2-typ_SF"/>
</dbReference>